<organism evidence="3 4">
    <name type="scientific">Polytolypa hystricis (strain UAMH7299)</name>
    <dbReference type="NCBI Taxonomy" id="1447883"/>
    <lineage>
        <taxon>Eukaryota</taxon>
        <taxon>Fungi</taxon>
        <taxon>Dikarya</taxon>
        <taxon>Ascomycota</taxon>
        <taxon>Pezizomycotina</taxon>
        <taxon>Eurotiomycetes</taxon>
        <taxon>Eurotiomycetidae</taxon>
        <taxon>Onygenales</taxon>
        <taxon>Onygenales incertae sedis</taxon>
        <taxon>Polytolypa</taxon>
    </lineage>
</organism>
<evidence type="ECO:0000313" key="3">
    <source>
        <dbReference type="EMBL" id="PGH07579.1"/>
    </source>
</evidence>
<dbReference type="InterPro" id="IPR001810">
    <property type="entry name" value="F-box_dom"/>
</dbReference>
<evidence type="ECO:0000259" key="2">
    <source>
        <dbReference type="PROSITE" id="PS50181"/>
    </source>
</evidence>
<accession>A0A2B7XF76</accession>
<feature type="compositionally biased region" description="Low complexity" evidence="1">
    <location>
        <begin position="11"/>
        <end position="28"/>
    </location>
</feature>
<dbReference type="OrthoDB" id="4337115at2759"/>
<keyword evidence="4" id="KW-1185">Reference proteome</keyword>
<comment type="caution">
    <text evidence="3">The sequence shown here is derived from an EMBL/GenBank/DDBJ whole genome shotgun (WGS) entry which is preliminary data.</text>
</comment>
<reference evidence="3 4" key="1">
    <citation type="submission" date="2017-10" db="EMBL/GenBank/DDBJ databases">
        <title>Comparative genomics in systemic dimorphic fungi from Ajellomycetaceae.</title>
        <authorList>
            <person name="Munoz J.F."/>
            <person name="Mcewen J.G."/>
            <person name="Clay O.K."/>
            <person name="Cuomo C.A."/>
        </authorList>
    </citation>
    <scope>NUCLEOTIDE SEQUENCE [LARGE SCALE GENOMIC DNA]</scope>
    <source>
        <strain evidence="3 4">UAMH7299</strain>
    </source>
</reference>
<evidence type="ECO:0000256" key="1">
    <source>
        <dbReference type="SAM" id="MobiDB-lite"/>
    </source>
</evidence>
<dbReference type="InterPro" id="IPR036047">
    <property type="entry name" value="F-box-like_dom_sf"/>
</dbReference>
<dbReference type="AlphaFoldDB" id="A0A2B7XF76"/>
<feature type="domain" description="F-box" evidence="2">
    <location>
        <begin position="34"/>
        <end position="81"/>
    </location>
</feature>
<dbReference type="Proteomes" id="UP000224634">
    <property type="component" value="Unassembled WGS sequence"/>
</dbReference>
<protein>
    <recommendedName>
        <fullName evidence="2">F-box domain-containing protein</fullName>
    </recommendedName>
</protein>
<dbReference type="SUPFAM" id="SSF81383">
    <property type="entry name" value="F-box domain"/>
    <property type="match status" value="1"/>
</dbReference>
<dbReference type="Pfam" id="PF00646">
    <property type="entry name" value="F-box"/>
    <property type="match status" value="1"/>
</dbReference>
<name>A0A2B7XF76_POLH7</name>
<evidence type="ECO:0000313" key="4">
    <source>
        <dbReference type="Proteomes" id="UP000224634"/>
    </source>
</evidence>
<sequence length="227" mass="25237">MSTDEGQGVIGDQNDTNNDNNSNSNSNGGDHDGKSRLLNLPMELQLEIISHLDYPGHLALSEVNRHFLALRPSREERMEFLLEIKKTTLYKYHVLCHECAKLLPKSRFGHDRFDAWRSQNRDWILCASCCVKTGVYKPGRLVQQAGLIRYVCGSCLTLHGGFHCRECKACERCLALPVCSEEFDRMEMVKGVKGLSLPCCLKCGGKLVRGSAGEGERFGNEGSVADG</sequence>
<gene>
    <name evidence="3" type="ORF">AJ80_07968</name>
</gene>
<dbReference type="PROSITE" id="PS50181">
    <property type="entry name" value="FBOX"/>
    <property type="match status" value="1"/>
</dbReference>
<proteinExistence type="predicted"/>
<dbReference type="EMBL" id="PDNA01000166">
    <property type="protein sequence ID" value="PGH07579.1"/>
    <property type="molecule type" value="Genomic_DNA"/>
</dbReference>
<feature type="region of interest" description="Disordered" evidence="1">
    <location>
        <begin position="1"/>
        <end position="34"/>
    </location>
</feature>